<dbReference type="EMBL" id="AWUE01010863">
    <property type="protein sequence ID" value="OMP11219.1"/>
    <property type="molecule type" value="Genomic_DNA"/>
</dbReference>
<keyword evidence="2" id="KW-1185">Reference proteome</keyword>
<reference evidence="2" key="1">
    <citation type="submission" date="2013-09" db="EMBL/GenBank/DDBJ databases">
        <title>Corchorus olitorius genome sequencing.</title>
        <authorList>
            <person name="Alam M."/>
            <person name="Haque M.S."/>
            <person name="Islam M.S."/>
            <person name="Emdad E.M."/>
            <person name="Islam M.M."/>
            <person name="Ahmed B."/>
            <person name="Halim A."/>
            <person name="Hossen Q.M.M."/>
            <person name="Hossain M.Z."/>
            <person name="Ahmed R."/>
            <person name="Khan M.M."/>
            <person name="Islam R."/>
            <person name="Rashid M.M."/>
            <person name="Khan S.A."/>
            <person name="Rahman M.S."/>
            <person name="Alam M."/>
            <person name="Yahiya A.S."/>
            <person name="Khan M.S."/>
            <person name="Azam M.S."/>
            <person name="Haque T."/>
            <person name="Lashkar M.Z.H."/>
            <person name="Akhand A.I."/>
            <person name="Morshed G."/>
            <person name="Roy S."/>
            <person name="Uddin K.S."/>
            <person name="Rabeya T."/>
            <person name="Hossain A.S."/>
            <person name="Chowdhury A."/>
            <person name="Snigdha A.R."/>
            <person name="Mortoza M.S."/>
            <person name="Matin S.A."/>
            <person name="Hoque S.M.E."/>
            <person name="Islam M.K."/>
            <person name="Roy D.K."/>
            <person name="Haider R."/>
            <person name="Moosa M.M."/>
            <person name="Elias S.M."/>
            <person name="Hasan A.M."/>
            <person name="Jahan S."/>
            <person name="Shafiuddin M."/>
            <person name="Mahmood N."/>
            <person name="Shommy N.S."/>
        </authorList>
    </citation>
    <scope>NUCLEOTIDE SEQUENCE [LARGE SCALE GENOMIC DNA]</scope>
    <source>
        <strain evidence="2">cv. O-4</strain>
    </source>
</reference>
<protein>
    <submittedName>
        <fullName evidence="1">Uncharacterized protein</fullName>
    </submittedName>
</protein>
<dbReference type="Proteomes" id="UP000187203">
    <property type="component" value="Unassembled WGS sequence"/>
</dbReference>
<organism evidence="1 2">
    <name type="scientific">Corchorus olitorius</name>
    <dbReference type="NCBI Taxonomy" id="93759"/>
    <lineage>
        <taxon>Eukaryota</taxon>
        <taxon>Viridiplantae</taxon>
        <taxon>Streptophyta</taxon>
        <taxon>Embryophyta</taxon>
        <taxon>Tracheophyta</taxon>
        <taxon>Spermatophyta</taxon>
        <taxon>Magnoliopsida</taxon>
        <taxon>eudicotyledons</taxon>
        <taxon>Gunneridae</taxon>
        <taxon>Pentapetalae</taxon>
        <taxon>rosids</taxon>
        <taxon>malvids</taxon>
        <taxon>Malvales</taxon>
        <taxon>Malvaceae</taxon>
        <taxon>Grewioideae</taxon>
        <taxon>Apeibeae</taxon>
        <taxon>Corchorus</taxon>
    </lineage>
</organism>
<name>A0A1R3KW09_9ROSI</name>
<evidence type="ECO:0000313" key="1">
    <source>
        <dbReference type="EMBL" id="OMP11219.1"/>
    </source>
</evidence>
<comment type="caution">
    <text evidence="1">The sequence shown here is derived from an EMBL/GenBank/DDBJ whole genome shotgun (WGS) entry which is preliminary data.</text>
</comment>
<sequence length="30" mass="3148">MAEMKAARVPGGGCGCEQWSTVVFMVVVGF</sequence>
<evidence type="ECO:0000313" key="2">
    <source>
        <dbReference type="Proteomes" id="UP000187203"/>
    </source>
</evidence>
<dbReference type="AlphaFoldDB" id="A0A1R3KW09"/>
<proteinExistence type="predicted"/>
<accession>A0A1R3KW09</accession>
<gene>
    <name evidence="1" type="ORF">COLO4_03952</name>
</gene>